<name>A0ACB5SXC5_AMBMO</name>
<dbReference type="EMBL" id="BSXS01001331">
    <property type="protein sequence ID" value="GME75842.1"/>
    <property type="molecule type" value="Genomic_DNA"/>
</dbReference>
<dbReference type="Proteomes" id="UP001165064">
    <property type="component" value="Unassembled WGS sequence"/>
</dbReference>
<organism evidence="1 2">
    <name type="scientific">Ambrosiozyma monospora</name>
    <name type="common">Yeast</name>
    <name type="synonym">Endomycopsis monosporus</name>
    <dbReference type="NCBI Taxonomy" id="43982"/>
    <lineage>
        <taxon>Eukaryota</taxon>
        <taxon>Fungi</taxon>
        <taxon>Dikarya</taxon>
        <taxon>Ascomycota</taxon>
        <taxon>Saccharomycotina</taxon>
        <taxon>Pichiomycetes</taxon>
        <taxon>Pichiales</taxon>
        <taxon>Pichiaceae</taxon>
        <taxon>Ambrosiozyma</taxon>
    </lineage>
</organism>
<accession>A0ACB5SXC5</accession>
<comment type="caution">
    <text evidence="1">The sequence shown here is derived from an EMBL/GenBank/DDBJ whole genome shotgun (WGS) entry which is preliminary data.</text>
</comment>
<protein>
    <submittedName>
        <fullName evidence="1">Unnamed protein product</fullName>
    </submittedName>
</protein>
<reference evidence="1" key="1">
    <citation type="submission" date="2023-04" db="EMBL/GenBank/DDBJ databases">
        <title>Ambrosiozyma monospora NBRC 10751.</title>
        <authorList>
            <person name="Ichikawa N."/>
            <person name="Sato H."/>
            <person name="Tonouchi N."/>
        </authorList>
    </citation>
    <scope>NUCLEOTIDE SEQUENCE</scope>
    <source>
        <strain evidence="1">NBRC 10751</strain>
    </source>
</reference>
<evidence type="ECO:0000313" key="1">
    <source>
        <dbReference type="EMBL" id="GME75842.1"/>
    </source>
</evidence>
<proteinExistence type="predicted"/>
<evidence type="ECO:0000313" key="2">
    <source>
        <dbReference type="Proteomes" id="UP001165064"/>
    </source>
</evidence>
<gene>
    <name evidence="1" type="ORF">Amon02_000233000</name>
</gene>
<keyword evidence="2" id="KW-1185">Reference proteome</keyword>
<sequence>MNWKRINICLFQSSLRNGLSMVTSISELNEFVDQFGWVVENGVVHFDKKQNNELAVEEVNDERIIVKNALGYGKEMESIV</sequence>